<dbReference type="PANTHER" id="PTHR13268:SF0">
    <property type="entry name" value="BCAS3 MICROTUBULE ASSOCIATED CELL MIGRATION FACTOR"/>
    <property type="match status" value="1"/>
</dbReference>
<evidence type="ECO:0000313" key="3">
    <source>
        <dbReference type="Proteomes" id="UP000028045"/>
    </source>
</evidence>
<feature type="region of interest" description="Disordered" evidence="1">
    <location>
        <begin position="1005"/>
        <end position="1024"/>
    </location>
</feature>
<feature type="region of interest" description="Disordered" evidence="1">
    <location>
        <begin position="80"/>
        <end position="99"/>
    </location>
</feature>
<name>A0A084AY79_STACB</name>
<sequence>MTLGSKKDKKNAKDSGGIAAAVTKQAAGRFSSSNGSSANSSRSRPASIASSPPINTPEIKPAADSHVNPAASPLLEALSTTSVSASTAPSMTNEWTRGVLAGSPGNLISLMGESPPTQPSSYEDSGRIHSGWPAQRNYLSASPASPSPPNSVRRPLSFQMDTHYNIGDMPPPPSTAAYRRSSVNSHIRTASNPPLPHHAQAHYYGAPGLDWTLTPQAGMKAGERGYFFGLDRLPSTLDTPHGAETVTVAGYEGGLEVHAVSKRGVTPVGSLRGLRGGVHYAKILPWTMTGDAESIFPLVAVVVHGPVFPQPPADTGNQDGSAPQDRDDNAAEAHSNFPQQDAFHSRPASAIESYQTSVEVYSLRTNKLVDVLLQAPVIPINSTIPLQSPVFQPPPPSGAFTIKADGGSVIVSSGVTGECWIYRHLLDLGTPHRFGCAGKVWTCLQQSFRGEVAEEGEKSHSSAKSSRFNPQTPILAINGRWLAYSPASPSSQITLSAHAPVPLLGRSPGTSSATPPQLPAVTSSLDLAISDSVVNKIMRETTQELIQGAKWVGQQGLQAWNSYWNRSTNPQALQAQQARSPPQQWPGSRSPHGDPGQFPPTHGAAGQALPKEPGLVSILDIEMMSAATSIHPLATFAAPLGCSFLSFSPSSLFLFTASTKGDVQTVWDLMRIQHTKSSPLQAPILSGDSTGPLVRQVAQFSRMTVARIVEVIWAEPQGEQLAMVTERGTVHLMEMPSSASIWPPPRRRRATQDSAGETPETTGTAVSIASGALGAAYQAAKPFVTRQRRSSGAMPTVTGNTLKGSAAHGGRVIAASITSSIGKTGTAINQLRYSGENRVSLPQSPVLPSAACVTWIRTRKSHALFAVGNGVVRMFPGRLRLAATQPGKRVTRASRYKDYKIPLLPNEVIASAVRQMIDLGFQEEYLDLSDREMDAGNTMTLKARPRITSPDHSLEAAIPQAEIESSAPYQPFHTDRRVALCEYSQGAVSQSETVTLLLANSTLEEKSTSKKKKKAPSAMGGDVGPTPEASVWAFGQDIPVVRRDISLQGASSQIIGGAEDYRPLPASAMERVMKVGDEEQIVVTTRRRRGARQGDPDEDGFFEDDCEVLDYADQRV</sequence>
<dbReference type="HOGENOM" id="CLU_005319_0_0_1"/>
<dbReference type="InterPro" id="IPR045142">
    <property type="entry name" value="BCAS3-like"/>
</dbReference>
<feature type="compositionally biased region" description="Polar residues" evidence="1">
    <location>
        <begin position="570"/>
        <end position="587"/>
    </location>
</feature>
<gene>
    <name evidence="2" type="ORF">S7711_04367</name>
</gene>
<dbReference type="EMBL" id="KL648456">
    <property type="protein sequence ID" value="KEY70258.1"/>
    <property type="molecule type" value="Genomic_DNA"/>
</dbReference>
<feature type="region of interest" description="Disordered" evidence="1">
    <location>
        <begin position="106"/>
        <end position="152"/>
    </location>
</feature>
<dbReference type="GO" id="GO:0042594">
    <property type="term" value="P:response to starvation"/>
    <property type="evidence" value="ECO:0007669"/>
    <property type="project" value="TreeGrafter"/>
</dbReference>
<dbReference type="OrthoDB" id="3938623at2759"/>
<proteinExistence type="predicted"/>
<feature type="region of interest" description="Disordered" evidence="1">
    <location>
        <begin position="570"/>
        <end position="609"/>
    </location>
</feature>
<reference evidence="2 3" key="1">
    <citation type="journal article" date="2014" name="BMC Genomics">
        <title>Comparative genome sequencing reveals chemotype-specific gene clusters in the toxigenic black mold Stachybotrys.</title>
        <authorList>
            <person name="Semeiks J."/>
            <person name="Borek D."/>
            <person name="Otwinowski Z."/>
            <person name="Grishin N.V."/>
        </authorList>
    </citation>
    <scope>NUCLEOTIDE SEQUENCE [LARGE SCALE GENOMIC DNA]</scope>
    <source>
        <strain evidence="3">CBS 109288 / IBT 7711</strain>
    </source>
</reference>
<evidence type="ECO:0008006" key="4">
    <source>
        <dbReference type="Google" id="ProtNLM"/>
    </source>
</evidence>
<feature type="region of interest" description="Disordered" evidence="1">
    <location>
        <begin position="737"/>
        <end position="762"/>
    </location>
</feature>
<dbReference type="InterPro" id="IPR036322">
    <property type="entry name" value="WD40_repeat_dom_sf"/>
</dbReference>
<accession>A0A084AY79</accession>
<dbReference type="GO" id="GO:0006914">
    <property type="term" value="P:autophagy"/>
    <property type="evidence" value="ECO:0007669"/>
    <property type="project" value="InterPro"/>
</dbReference>
<keyword evidence="3" id="KW-1185">Reference proteome</keyword>
<dbReference type="Proteomes" id="UP000028045">
    <property type="component" value="Unassembled WGS sequence"/>
</dbReference>
<evidence type="ECO:0000256" key="1">
    <source>
        <dbReference type="SAM" id="MobiDB-lite"/>
    </source>
</evidence>
<evidence type="ECO:0000313" key="2">
    <source>
        <dbReference type="EMBL" id="KEY70258.1"/>
    </source>
</evidence>
<feature type="compositionally biased region" description="Acidic residues" evidence="1">
    <location>
        <begin position="1096"/>
        <end position="1105"/>
    </location>
</feature>
<dbReference type="SUPFAM" id="SSF50978">
    <property type="entry name" value="WD40 repeat-like"/>
    <property type="match status" value="1"/>
</dbReference>
<dbReference type="GO" id="GO:0005737">
    <property type="term" value="C:cytoplasm"/>
    <property type="evidence" value="ECO:0007669"/>
    <property type="project" value="TreeGrafter"/>
</dbReference>
<feature type="region of interest" description="Disordered" evidence="1">
    <location>
        <begin position="1"/>
        <end position="73"/>
    </location>
</feature>
<feature type="region of interest" description="Disordered" evidence="1">
    <location>
        <begin position="309"/>
        <end position="332"/>
    </location>
</feature>
<dbReference type="PANTHER" id="PTHR13268">
    <property type="entry name" value="BREAST CARCINOMA AMPLIFIED SEQUENCE 3"/>
    <property type="match status" value="1"/>
</dbReference>
<feature type="region of interest" description="Disordered" evidence="1">
    <location>
        <begin position="1085"/>
        <end position="1105"/>
    </location>
</feature>
<dbReference type="AlphaFoldDB" id="A0A084AY79"/>
<organism evidence="2 3">
    <name type="scientific">Stachybotrys chartarum (strain CBS 109288 / IBT 7711)</name>
    <name type="common">Toxic black mold</name>
    <name type="synonym">Stilbospora chartarum</name>
    <dbReference type="NCBI Taxonomy" id="1280523"/>
    <lineage>
        <taxon>Eukaryota</taxon>
        <taxon>Fungi</taxon>
        <taxon>Dikarya</taxon>
        <taxon>Ascomycota</taxon>
        <taxon>Pezizomycotina</taxon>
        <taxon>Sordariomycetes</taxon>
        <taxon>Hypocreomycetidae</taxon>
        <taxon>Hypocreales</taxon>
        <taxon>Stachybotryaceae</taxon>
        <taxon>Stachybotrys</taxon>
    </lineage>
</organism>
<feature type="compositionally biased region" description="Low complexity" evidence="1">
    <location>
        <begin position="80"/>
        <end position="90"/>
    </location>
</feature>
<feature type="compositionally biased region" description="Low complexity" evidence="1">
    <location>
        <begin position="26"/>
        <end position="53"/>
    </location>
</feature>
<protein>
    <recommendedName>
        <fullName evidence="4">BCAS3 domain-containing protein</fullName>
    </recommendedName>
</protein>
<feature type="compositionally biased region" description="Polar residues" evidence="1">
    <location>
        <begin position="752"/>
        <end position="762"/>
    </location>
</feature>